<organism evidence="9 10">
    <name type="scientific">Aphidius gifuensis</name>
    <name type="common">Parasitoid wasp</name>
    <dbReference type="NCBI Taxonomy" id="684658"/>
    <lineage>
        <taxon>Eukaryota</taxon>
        <taxon>Metazoa</taxon>
        <taxon>Ecdysozoa</taxon>
        <taxon>Arthropoda</taxon>
        <taxon>Hexapoda</taxon>
        <taxon>Insecta</taxon>
        <taxon>Pterygota</taxon>
        <taxon>Neoptera</taxon>
        <taxon>Endopterygota</taxon>
        <taxon>Hymenoptera</taxon>
        <taxon>Apocrita</taxon>
        <taxon>Ichneumonoidea</taxon>
        <taxon>Braconidae</taxon>
        <taxon>Aphidiinae</taxon>
        <taxon>Aphidius</taxon>
    </lineage>
</organism>
<keyword evidence="3" id="KW-0949">S-adenosyl-L-methionine</keyword>
<dbReference type="AlphaFoldDB" id="A0A834XY44"/>
<evidence type="ECO:0000256" key="4">
    <source>
        <dbReference type="ARBA" id="ARBA00022723"/>
    </source>
</evidence>
<evidence type="ECO:0000256" key="6">
    <source>
        <dbReference type="ARBA" id="ARBA00022833"/>
    </source>
</evidence>
<gene>
    <name evidence="9" type="ORF">HCN44_006790</name>
</gene>
<dbReference type="PANTHER" id="PTHR46165:SF2">
    <property type="entry name" value="SET AND MYND DOMAIN-CONTAINING PROTEIN 4"/>
    <property type="match status" value="1"/>
</dbReference>
<dbReference type="OrthoDB" id="5945798at2759"/>
<sequence>MEEPINSPVPLKSELTDDNSPPELPIILGVLLKSELTDNNSPTEPPISKTPEVVKNSRESLTSTCSLLEPSVSSEPAAAPESSSPELNKDEIKQQDFTKQLPPQKKYSEKITSIKDPNWKKRFGQIMGDAIRTTSSINHHELRIKNIVDYLSNFGVETLKDLFKPPPDCKDAKLSSEYRAKGDYYYTMAIRKSNDKKNLNYLEDAHKNYTMSIAYAPINSIELSLGQASRSAVLFHAKLYADCCDDIDRSIDNGCPDELRAKLLLRKAMCYQILTPDDKINIKKQFDQVYNWIYKMDDNIAVNFRKIVDKQIDIDPADKSKFPIWNYANNIPKLNKISNSKINGLIDDVKLKFTDDFGRHIVAGKDIKPGEIIGVIEPYAKVHFPSMRYKFCCHCGVQTWSSIPCNSCPTIIFCSTECHDAAQAEYHNLECPVFQSMRTIGLKNELFLVARTVAKAIKDAGDINDYQKHLDDAKINTDPLDKSFTNETFNSKKFSNIYNFLGHPLDSQLKITIYAYPILLAYFYVTMTDNFCKRYSVNLTNLKHDPKFLSLIILTQNIMQLINKNSITMMTYCDGDKRAIIHGLYPAINFFNQSSTPSMVSSLQSDKLVLTVIQPIKKGRRIFFNCEQHNSMAIKSEQKNDFLDKYYLAKESMIDNDSSTLSTLEKSTVNGNISAKMIDKLADIKNKLENIIWLVEHFEQTDGNVPDISDIIKDANELIKKTTSRGKNGNEFLIDIFNTLERFYQSYNSPCVKLSG</sequence>
<evidence type="ECO:0000256" key="5">
    <source>
        <dbReference type="ARBA" id="ARBA00022771"/>
    </source>
</evidence>
<comment type="caution">
    <text evidence="9">The sequence shown here is derived from an EMBL/GenBank/DDBJ whole genome shotgun (WGS) entry which is preliminary data.</text>
</comment>
<evidence type="ECO:0000256" key="1">
    <source>
        <dbReference type="ARBA" id="ARBA00022603"/>
    </source>
</evidence>
<dbReference type="GO" id="GO:0032259">
    <property type="term" value="P:methylation"/>
    <property type="evidence" value="ECO:0007669"/>
    <property type="project" value="UniProtKB-KW"/>
</dbReference>
<keyword evidence="4" id="KW-0479">Metal-binding</keyword>
<dbReference type="GO" id="GO:0008270">
    <property type="term" value="F:zinc ion binding"/>
    <property type="evidence" value="ECO:0007669"/>
    <property type="project" value="UniProtKB-KW"/>
</dbReference>
<dbReference type="InterPro" id="IPR002893">
    <property type="entry name" value="Znf_MYND"/>
</dbReference>
<dbReference type="PROSITE" id="PS01360">
    <property type="entry name" value="ZF_MYND_1"/>
    <property type="match status" value="1"/>
</dbReference>
<dbReference type="InterPro" id="IPR052097">
    <property type="entry name" value="SET-MYND_domain_protein"/>
</dbReference>
<protein>
    <recommendedName>
        <fullName evidence="8">MYND-type domain-containing protein</fullName>
    </recommendedName>
</protein>
<evidence type="ECO:0000313" key="10">
    <source>
        <dbReference type="Proteomes" id="UP000639338"/>
    </source>
</evidence>
<proteinExistence type="predicted"/>
<dbReference type="GO" id="GO:0005737">
    <property type="term" value="C:cytoplasm"/>
    <property type="evidence" value="ECO:0007669"/>
    <property type="project" value="TreeGrafter"/>
</dbReference>
<dbReference type="SUPFAM" id="SSF144232">
    <property type="entry name" value="HIT/MYND zinc finger-like"/>
    <property type="match status" value="1"/>
</dbReference>
<keyword evidence="10" id="KW-1185">Reference proteome</keyword>
<feature type="compositionally biased region" description="Low complexity" evidence="7">
    <location>
        <begin position="69"/>
        <end position="86"/>
    </location>
</feature>
<dbReference type="Gene3D" id="2.170.270.10">
    <property type="entry name" value="SET domain"/>
    <property type="match status" value="1"/>
</dbReference>
<evidence type="ECO:0000313" key="9">
    <source>
        <dbReference type="EMBL" id="KAF7995683.1"/>
    </source>
</evidence>
<dbReference type="EMBL" id="JACMRX010000002">
    <property type="protein sequence ID" value="KAF7995683.1"/>
    <property type="molecule type" value="Genomic_DNA"/>
</dbReference>
<dbReference type="InterPro" id="IPR046341">
    <property type="entry name" value="SET_dom_sf"/>
</dbReference>
<name>A0A834XY44_APHGI</name>
<dbReference type="Proteomes" id="UP000639338">
    <property type="component" value="Unassembled WGS sequence"/>
</dbReference>
<keyword evidence="1" id="KW-0489">Methyltransferase</keyword>
<feature type="compositionally biased region" description="Basic and acidic residues" evidence="7">
    <location>
        <begin position="87"/>
        <end position="96"/>
    </location>
</feature>
<dbReference type="GO" id="GO:0042826">
    <property type="term" value="F:histone deacetylase binding"/>
    <property type="evidence" value="ECO:0007669"/>
    <property type="project" value="TreeGrafter"/>
</dbReference>
<dbReference type="GO" id="GO:0008168">
    <property type="term" value="F:methyltransferase activity"/>
    <property type="evidence" value="ECO:0007669"/>
    <property type="project" value="UniProtKB-KW"/>
</dbReference>
<keyword evidence="2" id="KW-0808">Transferase</keyword>
<evidence type="ECO:0000256" key="3">
    <source>
        <dbReference type="ARBA" id="ARBA00022691"/>
    </source>
</evidence>
<feature type="region of interest" description="Disordered" evidence="7">
    <location>
        <begin position="1"/>
        <end position="108"/>
    </location>
</feature>
<dbReference type="PANTHER" id="PTHR46165">
    <property type="entry name" value="SET AND MYND DOMAIN-CONTAINING PROTEIN 4"/>
    <property type="match status" value="1"/>
</dbReference>
<keyword evidence="5" id="KW-0863">Zinc-finger</keyword>
<evidence type="ECO:0000256" key="7">
    <source>
        <dbReference type="SAM" id="MobiDB-lite"/>
    </source>
</evidence>
<dbReference type="GO" id="GO:0005634">
    <property type="term" value="C:nucleus"/>
    <property type="evidence" value="ECO:0007669"/>
    <property type="project" value="TreeGrafter"/>
</dbReference>
<reference evidence="9 10" key="1">
    <citation type="submission" date="2020-08" db="EMBL/GenBank/DDBJ databases">
        <title>Aphidius gifuensis genome sequencing and assembly.</title>
        <authorList>
            <person name="Du Z."/>
        </authorList>
    </citation>
    <scope>NUCLEOTIDE SEQUENCE [LARGE SCALE GENOMIC DNA]</scope>
    <source>
        <strain evidence="9">YNYX2018</strain>
        <tissue evidence="9">Adults</tissue>
    </source>
</reference>
<dbReference type="SUPFAM" id="SSF82199">
    <property type="entry name" value="SET domain"/>
    <property type="match status" value="1"/>
</dbReference>
<evidence type="ECO:0000256" key="2">
    <source>
        <dbReference type="ARBA" id="ARBA00022679"/>
    </source>
</evidence>
<accession>A0A834XY44</accession>
<keyword evidence="6" id="KW-0862">Zinc</keyword>
<feature type="domain" description="MYND-type" evidence="8">
    <location>
        <begin position="392"/>
        <end position="431"/>
    </location>
</feature>
<evidence type="ECO:0000259" key="8">
    <source>
        <dbReference type="PROSITE" id="PS01360"/>
    </source>
</evidence>